<evidence type="ECO:0000313" key="2">
    <source>
        <dbReference type="EMBL" id="KAK3234777.1"/>
    </source>
</evidence>
<keyword evidence="3" id="KW-1185">Reference proteome</keyword>
<comment type="caution">
    <text evidence="2">The sequence shown here is derived from an EMBL/GenBank/DDBJ whole genome shotgun (WGS) entry which is preliminary data.</text>
</comment>
<feature type="region of interest" description="Disordered" evidence="1">
    <location>
        <begin position="1"/>
        <end position="20"/>
    </location>
</feature>
<protein>
    <submittedName>
        <fullName evidence="2">Uncharacterized protein</fullName>
    </submittedName>
</protein>
<gene>
    <name evidence="2" type="ORF">CYMTET_54983</name>
</gene>
<dbReference type="AlphaFoldDB" id="A0AAE0BFM9"/>
<proteinExistence type="predicted"/>
<sequence>DIPRGHNHGGLNVEKSIEKNGIDLSQTMIWCRAKKGDPKADGILAEVAAGETGGDVDEEEEEKQEDESSGDDVDEEEDGGEEVEEGK</sequence>
<feature type="non-terminal residue" evidence="2">
    <location>
        <position position="1"/>
    </location>
</feature>
<accession>A0AAE0BFM9</accession>
<name>A0AAE0BFM9_9CHLO</name>
<dbReference type="Proteomes" id="UP001190700">
    <property type="component" value="Unassembled WGS sequence"/>
</dbReference>
<feature type="region of interest" description="Disordered" evidence="1">
    <location>
        <begin position="42"/>
        <end position="87"/>
    </location>
</feature>
<feature type="compositionally biased region" description="Acidic residues" evidence="1">
    <location>
        <begin position="54"/>
        <end position="87"/>
    </location>
</feature>
<evidence type="ECO:0000313" key="3">
    <source>
        <dbReference type="Proteomes" id="UP001190700"/>
    </source>
</evidence>
<reference evidence="2 3" key="1">
    <citation type="journal article" date="2015" name="Genome Biol. Evol.">
        <title>Comparative Genomics of a Bacterivorous Green Alga Reveals Evolutionary Causalities and Consequences of Phago-Mixotrophic Mode of Nutrition.</title>
        <authorList>
            <person name="Burns J.A."/>
            <person name="Paasch A."/>
            <person name="Narechania A."/>
            <person name="Kim E."/>
        </authorList>
    </citation>
    <scope>NUCLEOTIDE SEQUENCE [LARGE SCALE GENOMIC DNA]</scope>
    <source>
        <strain evidence="2 3">PLY_AMNH</strain>
    </source>
</reference>
<evidence type="ECO:0000256" key="1">
    <source>
        <dbReference type="SAM" id="MobiDB-lite"/>
    </source>
</evidence>
<dbReference type="EMBL" id="LGRX02035462">
    <property type="protein sequence ID" value="KAK3234777.1"/>
    <property type="molecule type" value="Genomic_DNA"/>
</dbReference>
<organism evidence="2 3">
    <name type="scientific">Cymbomonas tetramitiformis</name>
    <dbReference type="NCBI Taxonomy" id="36881"/>
    <lineage>
        <taxon>Eukaryota</taxon>
        <taxon>Viridiplantae</taxon>
        <taxon>Chlorophyta</taxon>
        <taxon>Pyramimonadophyceae</taxon>
        <taxon>Pyramimonadales</taxon>
        <taxon>Pyramimonadaceae</taxon>
        <taxon>Cymbomonas</taxon>
    </lineage>
</organism>